<dbReference type="Proteomes" id="UP000299102">
    <property type="component" value="Unassembled WGS sequence"/>
</dbReference>
<proteinExistence type="predicted"/>
<dbReference type="AlphaFoldDB" id="A0A4C1UMK4"/>
<organism evidence="2 3">
    <name type="scientific">Eumeta variegata</name>
    <name type="common">Bagworm moth</name>
    <name type="synonym">Eumeta japonica</name>
    <dbReference type="NCBI Taxonomy" id="151549"/>
    <lineage>
        <taxon>Eukaryota</taxon>
        <taxon>Metazoa</taxon>
        <taxon>Ecdysozoa</taxon>
        <taxon>Arthropoda</taxon>
        <taxon>Hexapoda</taxon>
        <taxon>Insecta</taxon>
        <taxon>Pterygota</taxon>
        <taxon>Neoptera</taxon>
        <taxon>Endopterygota</taxon>
        <taxon>Lepidoptera</taxon>
        <taxon>Glossata</taxon>
        <taxon>Ditrysia</taxon>
        <taxon>Tineoidea</taxon>
        <taxon>Psychidae</taxon>
        <taxon>Oiketicinae</taxon>
        <taxon>Eumeta</taxon>
    </lineage>
</organism>
<evidence type="ECO:0000313" key="2">
    <source>
        <dbReference type="EMBL" id="GBP27327.1"/>
    </source>
</evidence>
<protein>
    <submittedName>
        <fullName evidence="2">Uncharacterized protein</fullName>
    </submittedName>
</protein>
<evidence type="ECO:0000256" key="1">
    <source>
        <dbReference type="SAM" id="MobiDB-lite"/>
    </source>
</evidence>
<evidence type="ECO:0000313" key="3">
    <source>
        <dbReference type="Proteomes" id="UP000299102"/>
    </source>
</evidence>
<accession>A0A4C1UMK4</accession>
<sequence>MQYRSGGSAAAGRDASLQKTQRGAKNDVSASFRDRSRSSRAGAGRVDSRKAFRCARCGRPPQEPASLRVLGGVEFLLQEK</sequence>
<comment type="caution">
    <text evidence="2">The sequence shown here is derived from an EMBL/GenBank/DDBJ whole genome shotgun (WGS) entry which is preliminary data.</text>
</comment>
<dbReference type="EMBL" id="BGZK01000192">
    <property type="protein sequence ID" value="GBP27327.1"/>
    <property type="molecule type" value="Genomic_DNA"/>
</dbReference>
<name>A0A4C1UMK4_EUMVA</name>
<feature type="compositionally biased region" description="Low complexity" evidence="1">
    <location>
        <begin position="1"/>
        <end position="15"/>
    </location>
</feature>
<keyword evidence="3" id="KW-1185">Reference proteome</keyword>
<gene>
    <name evidence="2" type="ORF">EVAR_18800_1</name>
</gene>
<reference evidence="2 3" key="1">
    <citation type="journal article" date="2019" name="Commun. Biol.">
        <title>The bagworm genome reveals a unique fibroin gene that provides high tensile strength.</title>
        <authorList>
            <person name="Kono N."/>
            <person name="Nakamura H."/>
            <person name="Ohtoshi R."/>
            <person name="Tomita M."/>
            <person name="Numata K."/>
            <person name="Arakawa K."/>
        </authorList>
    </citation>
    <scope>NUCLEOTIDE SEQUENCE [LARGE SCALE GENOMIC DNA]</scope>
</reference>
<feature type="region of interest" description="Disordered" evidence="1">
    <location>
        <begin position="1"/>
        <end position="46"/>
    </location>
</feature>